<protein>
    <submittedName>
        <fullName evidence="3">Glycerol acyltransferase</fullName>
    </submittedName>
</protein>
<evidence type="ECO:0000313" key="3">
    <source>
        <dbReference type="EMBL" id="QDL11420.1"/>
    </source>
</evidence>
<keyword evidence="4" id="KW-1185">Reference proteome</keyword>
<dbReference type="Pfam" id="PF03982">
    <property type="entry name" value="DAGAT"/>
    <property type="match status" value="1"/>
</dbReference>
<dbReference type="PIRSF" id="PIRSF016753">
    <property type="entry name" value="P_lipid/glycerol_ac_tran_prd"/>
    <property type="match status" value="1"/>
</dbReference>
<sequence length="314" mass="35871">MRNQDYDDKISNPFSELLEQLSIFTNNSGTNSKASGRRFDGWSLSERNPEIIKAWMPIWEWFYRYYFRVQTSGWHHMPSDGKVLIVGSHNGGLGSPDTSMFMYDWFRTFGYERLAYALMHPSAWDTPIFAVPGAPVGAIIAHPKMASAALRKDAALLVYPGGAQDLFRPYTWRNRIHLANNKAFIKLALREEVPIVPIISHGAHSTLIVLADFYHQMKQLHEWGFPWLLDGNTGVFPVYLGLPWGVGIGPLPNIPFPMQIHTHVCAPIVFERYGRVAARDRTYVDACYEQVRAMMQAELDELVQKYDRSKGFSK</sequence>
<dbReference type="SUPFAM" id="SSF69593">
    <property type="entry name" value="Glycerol-3-phosphate (1)-acyltransferase"/>
    <property type="match status" value="1"/>
</dbReference>
<evidence type="ECO:0000313" key="4">
    <source>
        <dbReference type="Proteomes" id="UP000503129"/>
    </source>
</evidence>
<proteinExistence type="predicted"/>
<dbReference type="InterPro" id="IPR007130">
    <property type="entry name" value="DAGAT"/>
</dbReference>
<keyword evidence="1 3" id="KW-0808">Transferase</keyword>
<organism evidence="3 4">
    <name type="scientific">Brasilonema sennae CENA114</name>
    <dbReference type="NCBI Taxonomy" id="415709"/>
    <lineage>
        <taxon>Bacteria</taxon>
        <taxon>Bacillati</taxon>
        <taxon>Cyanobacteriota</taxon>
        <taxon>Cyanophyceae</taxon>
        <taxon>Nostocales</taxon>
        <taxon>Scytonemataceae</taxon>
        <taxon>Brasilonema</taxon>
        <taxon>Bromeliae group (in: Brasilonema)</taxon>
    </lineage>
</organism>
<dbReference type="GO" id="GO:0008374">
    <property type="term" value="F:O-acyltransferase activity"/>
    <property type="evidence" value="ECO:0007669"/>
    <property type="project" value="InterPro"/>
</dbReference>
<dbReference type="AlphaFoldDB" id="A0A856MMU8"/>
<dbReference type="CDD" id="cd07987">
    <property type="entry name" value="LPLAT_MGAT-like"/>
    <property type="match status" value="1"/>
</dbReference>
<dbReference type="EMBL" id="CP030118">
    <property type="protein sequence ID" value="QDL11420.1"/>
    <property type="molecule type" value="Genomic_DNA"/>
</dbReference>
<name>A0A856MMU8_9CYAN</name>
<evidence type="ECO:0000256" key="1">
    <source>
        <dbReference type="ARBA" id="ARBA00022679"/>
    </source>
</evidence>
<accession>A0A856MMU8</accession>
<keyword evidence="2 3" id="KW-0012">Acyltransferase</keyword>
<dbReference type="RefSeq" id="WP_169268221.1">
    <property type="nucleotide sequence ID" value="NZ_CAWOXK010000001.1"/>
</dbReference>
<dbReference type="Proteomes" id="UP000503129">
    <property type="component" value="Chromosome"/>
</dbReference>
<reference evidence="3 4" key="1">
    <citation type="submission" date="2018-06" db="EMBL/GenBank/DDBJ databases">
        <title>Comparative genomics of Brasilonema spp. strains.</title>
        <authorList>
            <person name="Alvarenga D.O."/>
            <person name="Fiore M.F."/>
            <person name="Varani A.M."/>
        </authorList>
    </citation>
    <scope>NUCLEOTIDE SEQUENCE [LARGE SCALE GENOMIC DNA]</scope>
    <source>
        <strain evidence="3 4">CENA114</strain>
    </source>
</reference>
<dbReference type="InterPro" id="IPR016676">
    <property type="entry name" value="P_lipid/glycerol_AcTrfase_prd"/>
</dbReference>
<dbReference type="PANTHER" id="PTHR22753">
    <property type="entry name" value="TRANSMEMBRANE PROTEIN 68"/>
    <property type="match status" value="1"/>
</dbReference>
<dbReference type="PANTHER" id="PTHR22753:SF14">
    <property type="entry name" value="MONOACYLGLYCEROL_DIACYLGLYCEROL O-ACYLTRANSFERASE"/>
    <property type="match status" value="1"/>
</dbReference>
<dbReference type="GO" id="GO:0016020">
    <property type="term" value="C:membrane"/>
    <property type="evidence" value="ECO:0007669"/>
    <property type="project" value="TreeGrafter"/>
</dbReference>
<evidence type="ECO:0000256" key="2">
    <source>
        <dbReference type="ARBA" id="ARBA00023315"/>
    </source>
</evidence>
<dbReference type="KEGG" id="bsen:DP114_29125"/>
<gene>
    <name evidence="3" type="ORF">DP114_29125</name>
</gene>